<gene>
    <name evidence="4" type="ORF">niasHT_036195</name>
</gene>
<evidence type="ECO:0000313" key="5">
    <source>
        <dbReference type="Proteomes" id="UP001620626"/>
    </source>
</evidence>
<accession>A0ABD2IM48</accession>
<organism evidence="4 5">
    <name type="scientific">Heterodera trifolii</name>
    <dbReference type="NCBI Taxonomy" id="157864"/>
    <lineage>
        <taxon>Eukaryota</taxon>
        <taxon>Metazoa</taxon>
        <taxon>Ecdysozoa</taxon>
        <taxon>Nematoda</taxon>
        <taxon>Chromadorea</taxon>
        <taxon>Rhabditida</taxon>
        <taxon>Tylenchina</taxon>
        <taxon>Tylenchomorpha</taxon>
        <taxon>Tylenchoidea</taxon>
        <taxon>Heteroderidae</taxon>
        <taxon>Heteroderinae</taxon>
        <taxon>Heterodera</taxon>
    </lineage>
</organism>
<protein>
    <submittedName>
        <fullName evidence="4">Uncharacterized protein</fullName>
    </submittedName>
</protein>
<name>A0ABD2IM48_9BILA</name>
<dbReference type="PANTHER" id="PTHR21016">
    <property type="entry name" value="BETA-AMYLOID BINDING PROTEIN-RELATED"/>
    <property type="match status" value="1"/>
</dbReference>
<evidence type="ECO:0000313" key="4">
    <source>
        <dbReference type="EMBL" id="KAL3079142.1"/>
    </source>
</evidence>
<dbReference type="AlphaFoldDB" id="A0ABD2IM48"/>
<dbReference type="EMBL" id="JBICBT010001195">
    <property type="protein sequence ID" value="KAL3079142.1"/>
    <property type="molecule type" value="Genomic_DNA"/>
</dbReference>
<keyword evidence="5" id="KW-1185">Reference proteome</keyword>
<evidence type="ECO:0000256" key="1">
    <source>
        <dbReference type="ARBA" id="ARBA00022729"/>
    </source>
</evidence>
<dbReference type="InterPro" id="IPR050932">
    <property type="entry name" value="TM2D1-3-like"/>
</dbReference>
<reference evidence="4 5" key="1">
    <citation type="submission" date="2024-10" db="EMBL/GenBank/DDBJ databases">
        <authorList>
            <person name="Kim D."/>
        </authorList>
    </citation>
    <scope>NUCLEOTIDE SEQUENCE [LARGE SCALE GENOMIC DNA]</scope>
    <source>
        <strain evidence="4">BH-2024</strain>
    </source>
</reference>
<evidence type="ECO:0000256" key="2">
    <source>
        <dbReference type="ARBA" id="ARBA00023180"/>
    </source>
</evidence>
<keyword evidence="1" id="KW-0732">Signal</keyword>
<dbReference type="PANTHER" id="PTHR21016:SF7">
    <property type="entry name" value="TM2 DOMAIN-CONTAINING PROTEIN 3"/>
    <property type="match status" value="1"/>
</dbReference>
<dbReference type="Proteomes" id="UP001620626">
    <property type="component" value="Unassembled WGS sequence"/>
</dbReference>
<proteinExistence type="predicted"/>
<evidence type="ECO:0000256" key="3">
    <source>
        <dbReference type="SAM" id="MobiDB-lite"/>
    </source>
</evidence>
<feature type="region of interest" description="Disordered" evidence="3">
    <location>
        <begin position="53"/>
        <end position="75"/>
    </location>
</feature>
<sequence>MEKYQNVKSTHRFPLLLPFHDTYMQKSFKQFAGRKHIGKAAYWAGTKGEISKKSSRGREIPAVPKSSAESPNGEAKENCLPEDAFCARNALSPQCLRCDFPSVCPLGDFIVVICTPSAAFVNCAGDGVVPRANVPAVVRLQAKCRFCWQLEQSEIVCEERKNCSTNELTLYRTKCWAKPNAICAGRRHFFKNVRWHWTSGHSWRKTLFLSFTLGGLGVDRFIWAIGKVPSENCSLSVILACGHFSTLCSLPSRHSFPAAQRKGAEFGHLLAHWNPSENLLKAFAALSPTH</sequence>
<comment type="caution">
    <text evidence="4">The sequence shown here is derived from an EMBL/GenBank/DDBJ whole genome shotgun (WGS) entry which is preliminary data.</text>
</comment>
<keyword evidence="2" id="KW-0325">Glycoprotein</keyword>